<proteinExistence type="inferred from homology"/>
<dbReference type="PANTHER" id="PTHR34477:SF1">
    <property type="entry name" value="UPF0213 PROTEIN YHBQ"/>
    <property type="match status" value="1"/>
</dbReference>
<dbReference type="InterPro" id="IPR000305">
    <property type="entry name" value="GIY-YIG_endonuc"/>
</dbReference>
<keyword evidence="4" id="KW-1185">Reference proteome</keyword>
<name>A0ABS0C163_9GAMM</name>
<sequence length="94" mass="10860">MSRPDTSSEASWQVYLLRCADNSLYCGITNRIHTRLRQHNGDLKGGARYTQSRRPCRLVYLESVDSRQKALRRELEIKGLSKPLKEALIQQTQV</sequence>
<dbReference type="RefSeq" id="WP_185979230.1">
    <property type="nucleotide sequence ID" value="NZ_JACBGI020000041.1"/>
</dbReference>
<dbReference type="EMBL" id="JACBGI020000041">
    <property type="protein sequence ID" value="MBF6059093.1"/>
    <property type="molecule type" value="Genomic_DNA"/>
</dbReference>
<dbReference type="PANTHER" id="PTHR34477">
    <property type="entry name" value="UPF0213 PROTEIN YHBQ"/>
    <property type="match status" value="1"/>
</dbReference>
<dbReference type="InterPro" id="IPR050190">
    <property type="entry name" value="UPF0213_domain"/>
</dbReference>
<dbReference type="Gene3D" id="3.40.1440.10">
    <property type="entry name" value="GIY-YIG endonuclease"/>
    <property type="match status" value="1"/>
</dbReference>
<dbReference type="Pfam" id="PF01541">
    <property type="entry name" value="GIY-YIG"/>
    <property type="match status" value="1"/>
</dbReference>
<comment type="similarity">
    <text evidence="1">Belongs to the UPF0213 family.</text>
</comment>
<feature type="domain" description="GIY-YIG" evidence="2">
    <location>
        <begin position="10"/>
        <end position="87"/>
    </location>
</feature>
<dbReference type="InterPro" id="IPR035901">
    <property type="entry name" value="GIY-YIG_endonuc_sf"/>
</dbReference>
<evidence type="ECO:0000256" key="1">
    <source>
        <dbReference type="ARBA" id="ARBA00007435"/>
    </source>
</evidence>
<evidence type="ECO:0000259" key="2">
    <source>
        <dbReference type="PROSITE" id="PS50164"/>
    </source>
</evidence>
<comment type="caution">
    <text evidence="3">The sequence shown here is derived from an EMBL/GenBank/DDBJ whole genome shotgun (WGS) entry which is preliminary data.</text>
</comment>
<dbReference type="PROSITE" id="PS50164">
    <property type="entry name" value="GIY_YIG"/>
    <property type="match status" value="1"/>
</dbReference>
<dbReference type="Proteomes" id="UP001193680">
    <property type="component" value="Unassembled WGS sequence"/>
</dbReference>
<protein>
    <submittedName>
        <fullName evidence="3">GIY-YIG nuclease family protein</fullName>
    </submittedName>
</protein>
<reference evidence="3 4" key="1">
    <citation type="submission" date="2020-11" db="EMBL/GenBank/DDBJ databases">
        <title>Sulfur oxidizing isolate from Hospital Hole Sinkhole.</title>
        <authorList>
            <person name="Scott K.M."/>
        </authorList>
    </citation>
    <scope>NUCLEOTIDE SEQUENCE [LARGE SCALE GENOMIC DNA]</scope>
    <source>
        <strain evidence="3 4">HH1</strain>
    </source>
</reference>
<evidence type="ECO:0000313" key="3">
    <source>
        <dbReference type="EMBL" id="MBF6059093.1"/>
    </source>
</evidence>
<accession>A0ABS0C163</accession>
<dbReference type="CDD" id="cd10456">
    <property type="entry name" value="GIY-YIG_UPF0213"/>
    <property type="match status" value="1"/>
</dbReference>
<gene>
    <name evidence="3" type="ORF">H8792_012125</name>
</gene>
<evidence type="ECO:0000313" key="4">
    <source>
        <dbReference type="Proteomes" id="UP001193680"/>
    </source>
</evidence>
<organism evidence="3 4">
    <name type="scientific">Thiomicrorhabdus heinhorstiae</name>
    <dbReference type="NCBI Taxonomy" id="2748010"/>
    <lineage>
        <taxon>Bacteria</taxon>
        <taxon>Pseudomonadati</taxon>
        <taxon>Pseudomonadota</taxon>
        <taxon>Gammaproteobacteria</taxon>
        <taxon>Thiotrichales</taxon>
        <taxon>Piscirickettsiaceae</taxon>
        <taxon>Thiomicrorhabdus</taxon>
    </lineage>
</organism>
<dbReference type="SUPFAM" id="SSF82771">
    <property type="entry name" value="GIY-YIG endonuclease"/>
    <property type="match status" value="1"/>
</dbReference>